<dbReference type="GeneID" id="9098408"/>
<proteinExistence type="predicted"/>
<dbReference type="OMA" id="HLSACKH"/>
<dbReference type="CDD" id="cd00067">
    <property type="entry name" value="GAL4"/>
    <property type="match status" value="1"/>
</dbReference>
<dbReference type="HOGENOM" id="CLU_015502_2_0_1"/>
<evidence type="ECO:0000313" key="8">
    <source>
        <dbReference type="Proteomes" id="UP000002059"/>
    </source>
</evidence>
<dbReference type="Gene3D" id="4.10.240.10">
    <property type="entry name" value="Zn(2)-C6 fungal-type DNA-binding domain"/>
    <property type="match status" value="1"/>
</dbReference>
<dbReference type="AlphaFoldDB" id="C1GVZ5"/>
<dbReference type="KEGG" id="pbl:PAAG_02690"/>
<organism evidence="7 8">
    <name type="scientific">Paracoccidioides lutzii (strain ATCC MYA-826 / Pb01)</name>
    <name type="common">Paracoccidioides brasiliensis</name>
    <dbReference type="NCBI Taxonomy" id="502779"/>
    <lineage>
        <taxon>Eukaryota</taxon>
        <taxon>Fungi</taxon>
        <taxon>Dikarya</taxon>
        <taxon>Ascomycota</taxon>
        <taxon>Pezizomycotina</taxon>
        <taxon>Eurotiomycetes</taxon>
        <taxon>Eurotiomycetidae</taxon>
        <taxon>Onygenales</taxon>
        <taxon>Ajellomycetaceae</taxon>
        <taxon>Paracoccidioides</taxon>
    </lineage>
</organism>
<evidence type="ECO:0000256" key="3">
    <source>
        <dbReference type="ARBA" id="ARBA00023163"/>
    </source>
</evidence>
<name>C1GVZ5_PARBA</name>
<feature type="region of interest" description="Disordered" evidence="5">
    <location>
        <begin position="540"/>
        <end position="564"/>
    </location>
</feature>
<evidence type="ECO:0000256" key="4">
    <source>
        <dbReference type="ARBA" id="ARBA00023242"/>
    </source>
</evidence>
<dbReference type="OrthoDB" id="2399539at2759"/>
<dbReference type="SUPFAM" id="SSF57701">
    <property type="entry name" value="Zn2/Cys6 DNA-binding domain"/>
    <property type="match status" value="1"/>
</dbReference>
<dbReference type="CDD" id="cd12148">
    <property type="entry name" value="fungal_TF_MHR"/>
    <property type="match status" value="1"/>
</dbReference>
<dbReference type="GO" id="GO:0003677">
    <property type="term" value="F:DNA binding"/>
    <property type="evidence" value="ECO:0007669"/>
    <property type="project" value="UniProtKB-KW"/>
</dbReference>
<evidence type="ECO:0000256" key="1">
    <source>
        <dbReference type="ARBA" id="ARBA00023015"/>
    </source>
</evidence>
<sequence length="564" mass="63074">MSFPGALPMLNTNQEPFRPSEWLLSPNSYLVQQDSRGEGQASAPVALMETGLETEFRMRQRVSLVCLPCRNRHVKCDSGLPSCSRRKFDDRQCKYMQSRRGGHNKITSRDVHSSVTKSPPKASDSNHSSLREHISGPTDNDSDSTGVMEGGTGFGNLVPLNSPILDRLLECYYSFFHEPHPMILPKQQFLERNDCRLTGNLSKLWLQSCDTLLVMWLLPVSRAFKSLSKTLLFSSELPKNGLSVQAFTLYSTAVHWNNEEVRAREILDIASRLALEIDLHPRNFAFQFVLWSVDTDVELPWEEEDFHSGMGNPNIPRPRTLLEFDDGEFDAVDVVFSSFAYLINASRILGIALAVGSDNGNPIDPAVDHANSGLISWVFHLSDVKRELVTSKGKVDPILFLAHMLIQTTTIYLHRPCSKLLCNTTENISKCAPPPLPQRLTHAAQEAYQLHTVKVLNAAEKISKLLALPTPLGEQSQFILSVCIFDANIGTGREIKELIRVNIGALKAHEKIWPLGRKTLYEVKLNAREVFTLQKIDFQSTSDSVPDPEEFSTSTTKISASGQT</sequence>
<dbReference type="PANTHER" id="PTHR47431">
    <property type="entry name" value="ZN(II)2CYS6 TRANSCRIPTION FACTOR (EUROFUNG)-RELATED"/>
    <property type="match status" value="1"/>
</dbReference>
<reference evidence="7 8" key="1">
    <citation type="journal article" date="2011" name="PLoS Genet.">
        <title>Comparative genomic analysis of human fungal pathogens causing paracoccidioidomycosis.</title>
        <authorList>
            <person name="Desjardins C.A."/>
            <person name="Champion M.D."/>
            <person name="Holder J.W."/>
            <person name="Muszewska A."/>
            <person name="Goldberg J."/>
            <person name="Bailao A.M."/>
            <person name="Brigido M.M."/>
            <person name="Ferreira M.E."/>
            <person name="Garcia A.M."/>
            <person name="Grynberg M."/>
            <person name="Gujja S."/>
            <person name="Heiman D.I."/>
            <person name="Henn M.R."/>
            <person name="Kodira C.D."/>
            <person name="Leon-Narvaez H."/>
            <person name="Longo L.V."/>
            <person name="Ma L.J."/>
            <person name="Malavazi I."/>
            <person name="Matsuo A.L."/>
            <person name="Morais F.V."/>
            <person name="Pereira M."/>
            <person name="Rodriguez-Brito S."/>
            <person name="Sakthikumar S."/>
            <person name="Salem-Izacc S.M."/>
            <person name="Sykes S.M."/>
            <person name="Teixeira M.M."/>
            <person name="Vallejo M.C."/>
            <person name="Walter M.E."/>
            <person name="Yandava C."/>
            <person name="Young S."/>
            <person name="Zeng Q."/>
            <person name="Zucker J."/>
            <person name="Felipe M.S."/>
            <person name="Goldman G.H."/>
            <person name="Haas B.J."/>
            <person name="McEwen J.G."/>
            <person name="Nino-Vega G."/>
            <person name="Puccia R."/>
            <person name="San-Blas G."/>
            <person name="Soares C.M."/>
            <person name="Birren B.W."/>
            <person name="Cuomo C.A."/>
        </authorList>
    </citation>
    <scope>NUCLEOTIDE SEQUENCE [LARGE SCALE GENOMIC DNA]</scope>
    <source>
        <strain evidence="8">ATCC MYA-826 / Pb01</strain>
    </source>
</reference>
<feature type="compositionally biased region" description="Polar residues" evidence="5">
    <location>
        <begin position="551"/>
        <end position="564"/>
    </location>
</feature>
<dbReference type="GO" id="GO:0008270">
    <property type="term" value="F:zinc ion binding"/>
    <property type="evidence" value="ECO:0007669"/>
    <property type="project" value="InterPro"/>
</dbReference>
<dbReference type="GO" id="GO:0000981">
    <property type="term" value="F:DNA-binding transcription factor activity, RNA polymerase II-specific"/>
    <property type="evidence" value="ECO:0007669"/>
    <property type="project" value="InterPro"/>
</dbReference>
<dbReference type="Proteomes" id="UP000002059">
    <property type="component" value="Partially assembled WGS sequence"/>
</dbReference>
<feature type="domain" description="Zn(2)-C6 fungal-type" evidence="6">
    <location>
        <begin position="60"/>
        <end position="104"/>
    </location>
</feature>
<protein>
    <submittedName>
        <fullName evidence="7">C6 zinc finger domain-containing protein</fullName>
    </submittedName>
</protein>
<evidence type="ECO:0000313" key="7">
    <source>
        <dbReference type="EMBL" id="EEH40714.2"/>
    </source>
</evidence>
<evidence type="ECO:0000256" key="2">
    <source>
        <dbReference type="ARBA" id="ARBA00023125"/>
    </source>
</evidence>
<dbReference type="EMBL" id="KN293997">
    <property type="protein sequence ID" value="EEH40714.2"/>
    <property type="molecule type" value="Genomic_DNA"/>
</dbReference>
<feature type="compositionally biased region" description="Polar residues" evidence="5">
    <location>
        <begin position="113"/>
        <end position="128"/>
    </location>
</feature>
<dbReference type="InterPro" id="IPR001138">
    <property type="entry name" value="Zn2Cys6_DnaBD"/>
</dbReference>
<keyword evidence="8" id="KW-1185">Reference proteome</keyword>
<evidence type="ECO:0000256" key="5">
    <source>
        <dbReference type="SAM" id="MobiDB-lite"/>
    </source>
</evidence>
<gene>
    <name evidence="7" type="ORF">PAAG_02690</name>
</gene>
<evidence type="ECO:0000259" key="6">
    <source>
        <dbReference type="SMART" id="SM00066"/>
    </source>
</evidence>
<feature type="region of interest" description="Disordered" evidence="5">
    <location>
        <begin position="96"/>
        <end position="148"/>
    </location>
</feature>
<keyword evidence="2" id="KW-0238">DNA-binding</keyword>
<dbReference type="VEuPathDB" id="FungiDB:PAAG_02690"/>
<accession>C1GVZ5</accession>
<keyword evidence="1" id="KW-0805">Transcription regulation</keyword>
<dbReference type="eggNOG" id="ENOG502QVKR">
    <property type="taxonomic scope" value="Eukaryota"/>
</dbReference>
<dbReference type="PANTHER" id="PTHR47431:SF1">
    <property type="entry name" value="ZN(II)2CYS6 TRANSCRIPTION FACTOR (EUROFUNG)"/>
    <property type="match status" value="1"/>
</dbReference>
<dbReference type="RefSeq" id="XP_015701800.1">
    <property type="nucleotide sequence ID" value="XM_015844722.1"/>
</dbReference>
<dbReference type="SMART" id="SM00066">
    <property type="entry name" value="GAL4"/>
    <property type="match status" value="1"/>
</dbReference>
<keyword evidence="4" id="KW-0539">Nucleus</keyword>
<dbReference type="Pfam" id="PF00172">
    <property type="entry name" value="Zn_clus"/>
    <property type="match status" value="1"/>
</dbReference>
<dbReference type="InterPro" id="IPR036864">
    <property type="entry name" value="Zn2-C6_fun-type_DNA-bd_sf"/>
</dbReference>
<keyword evidence="3" id="KW-0804">Transcription</keyword>